<name>A0ABQ6HL32_9MICO</name>
<dbReference type="InterPro" id="IPR000821">
    <property type="entry name" value="Ala_racemase"/>
</dbReference>
<evidence type="ECO:0000256" key="4">
    <source>
        <dbReference type="HAMAP-Rule" id="MF_01201"/>
    </source>
</evidence>
<dbReference type="InterPro" id="IPR009006">
    <property type="entry name" value="Ala_racemase/Decarboxylase_C"/>
</dbReference>
<dbReference type="HAMAP" id="MF_01201">
    <property type="entry name" value="Ala_racemase"/>
    <property type="match status" value="1"/>
</dbReference>
<comment type="catalytic activity">
    <reaction evidence="4">
        <text>L-alanine = D-alanine</text>
        <dbReference type="Rhea" id="RHEA:20249"/>
        <dbReference type="ChEBI" id="CHEBI:57416"/>
        <dbReference type="ChEBI" id="CHEBI:57972"/>
        <dbReference type="EC" id="5.1.1.1"/>
    </reaction>
</comment>
<dbReference type="InterPro" id="IPR020622">
    <property type="entry name" value="Ala_racemase_pyridoxalP-BS"/>
</dbReference>
<dbReference type="SMART" id="SM01005">
    <property type="entry name" value="Ala_racemase_C"/>
    <property type="match status" value="1"/>
</dbReference>
<dbReference type="NCBIfam" id="TIGR00492">
    <property type="entry name" value="alr"/>
    <property type="match status" value="1"/>
</dbReference>
<comment type="cofactor">
    <cofactor evidence="1 4">
        <name>pyridoxal 5'-phosphate</name>
        <dbReference type="ChEBI" id="CHEBI:597326"/>
    </cofactor>
</comment>
<feature type="domain" description="Alanine racemase C-terminal" evidence="5">
    <location>
        <begin position="255"/>
        <end position="383"/>
    </location>
</feature>
<protein>
    <recommendedName>
        <fullName evidence="4">Alanine racemase</fullName>
        <ecNumber evidence="4">5.1.1.1</ecNumber>
    </recommendedName>
</protein>
<dbReference type="InterPro" id="IPR011079">
    <property type="entry name" value="Ala_racemase_C"/>
</dbReference>
<dbReference type="PANTHER" id="PTHR30511">
    <property type="entry name" value="ALANINE RACEMASE"/>
    <property type="match status" value="1"/>
</dbReference>
<dbReference type="Gene3D" id="2.40.37.10">
    <property type="entry name" value="Lyase, Ornithine Decarboxylase, Chain A, domain 1"/>
    <property type="match status" value="1"/>
</dbReference>
<keyword evidence="3 4" id="KW-0413">Isomerase</keyword>
<comment type="function">
    <text evidence="4">Catalyzes the interconversion of L-alanine and D-alanine. May also act on other amino acids.</text>
</comment>
<evidence type="ECO:0000256" key="3">
    <source>
        <dbReference type="ARBA" id="ARBA00023235"/>
    </source>
</evidence>
<evidence type="ECO:0000313" key="6">
    <source>
        <dbReference type="EMBL" id="GMA18368.1"/>
    </source>
</evidence>
<dbReference type="Pfam" id="PF01168">
    <property type="entry name" value="Ala_racemase_N"/>
    <property type="match status" value="1"/>
</dbReference>
<feature type="binding site" evidence="4">
    <location>
        <position position="144"/>
    </location>
    <ligand>
        <name>substrate</name>
    </ligand>
</feature>
<evidence type="ECO:0000256" key="1">
    <source>
        <dbReference type="ARBA" id="ARBA00001933"/>
    </source>
</evidence>
<comment type="similarity">
    <text evidence="4">Belongs to the alanine racemase family.</text>
</comment>
<reference evidence="7" key="1">
    <citation type="journal article" date="2019" name="Int. J. Syst. Evol. Microbiol.">
        <title>The Global Catalogue of Microorganisms (GCM) 10K type strain sequencing project: providing services to taxonomists for standard genome sequencing and annotation.</title>
        <authorList>
            <consortium name="The Broad Institute Genomics Platform"/>
            <consortium name="The Broad Institute Genome Sequencing Center for Infectious Disease"/>
            <person name="Wu L."/>
            <person name="Ma J."/>
        </authorList>
    </citation>
    <scope>NUCLEOTIDE SEQUENCE [LARGE SCALE GENOMIC DNA]</scope>
    <source>
        <strain evidence="7">NBRC 105830</strain>
    </source>
</reference>
<dbReference type="CDD" id="cd00430">
    <property type="entry name" value="PLPDE_III_AR"/>
    <property type="match status" value="1"/>
</dbReference>
<proteinExistence type="inferred from homology"/>
<dbReference type="SUPFAM" id="SSF50621">
    <property type="entry name" value="Alanine racemase C-terminal domain-like"/>
    <property type="match status" value="1"/>
</dbReference>
<comment type="pathway">
    <text evidence="4">Amino-acid biosynthesis; D-alanine biosynthesis; D-alanine from L-alanine: step 1/1.</text>
</comment>
<keyword evidence="2 4" id="KW-0663">Pyridoxal phosphate</keyword>
<dbReference type="Proteomes" id="UP001157109">
    <property type="component" value="Unassembled WGS sequence"/>
</dbReference>
<dbReference type="InterPro" id="IPR029066">
    <property type="entry name" value="PLP-binding_barrel"/>
</dbReference>
<dbReference type="Gene3D" id="3.20.20.10">
    <property type="entry name" value="Alanine racemase"/>
    <property type="match status" value="1"/>
</dbReference>
<dbReference type="PANTHER" id="PTHR30511:SF0">
    <property type="entry name" value="ALANINE RACEMASE, CATABOLIC-RELATED"/>
    <property type="match status" value="1"/>
</dbReference>
<dbReference type="EMBL" id="BSUJ01000001">
    <property type="protein sequence ID" value="GMA18368.1"/>
    <property type="molecule type" value="Genomic_DNA"/>
</dbReference>
<dbReference type="InterPro" id="IPR001608">
    <property type="entry name" value="Ala_racemase_N"/>
</dbReference>
<sequence length="386" mass="41059">MTAEPEPEDLYATELVVDLDALRDNLRAIRARVGDERQVLLAVKADGYGHGAVPIARAAAGAGLVDWFGVATVPEALELRAAGIELPILKLSSARPGAELDAAVGAGIALTVTSVAGARALQESAARLGTRAVAHLKVDTGMRRIGVAPDQAAALALVLERECPDVDLQGLFTHLPVADTAAEDAFTRDQLARFAAVVDDVQAAIGRRIELVHAANSGGVLAHEQSWFDLVRPGIMVYGYYPDPSTPRTVPLRPLITWRSRLTQVKPVRAGESVGYGRTWVAPRDTVVGTVPVGYADGYNRLLSNRGRVLVGGRSCPVVGRVCMDQTMVDLGPDGPDAVGDEVVLIGRQGGEEISTDELAELLGTITYEITCRIDRRVPRVYLGEP</sequence>
<evidence type="ECO:0000313" key="7">
    <source>
        <dbReference type="Proteomes" id="UP001157109"/>
    </source>
</evidence>
<dbReference type="SUPFAM" id="SSF51419">
    <property type="entry name" value="PLP-binding barrel"/>
    <property type="match status" value="1"/>
</dbReference>
<dbReference type="EC" id="5.1.1.1" evidence="4"/>
<dbReference type="PRINTS" id="PR00992">
    <property type="entry name" value="ALARACEMASE"/>
</dbReference>
<feature type="modified residue" description="N6-(pyridoxal phosphate)lysine" evidence="4">
    <location>
        <position position="44"/>
    </location>
</feature>
<evidence type="ECO:0000259" key="5">
    <source>
        <dbReference type="SMART" id="SM01005"/>
    </source>
</evidence>
<keyword evidence="7" id="KW-1185">Reference proteome</keyword>
<evidence type="ECO:0000256" key="2">
    <source>
        <dbReference type="ARBA" id="ARBA00022898"/>
    </source>
</evidence>
<feature type="active site" description="Proton acceptor; specific for L-alanine" evidence="4">
    <location>
        <position position="276"/>
    </location>
</feature>
<feature type="active site" description="Proton acceptor; specific for D-alanine" evidence="4">
    <location>
        <position position="44"/>
    </location>
</feature>
<dbReference type="Pfam" id="PF00842">
    <property type="entry name" value="Ala_racemase_C"/>
    <property type="match status" value="1"/>
</dbReference>
<organism evidence="6 7">
    <name type="scientific">Arsenicicoccus piscis</name>
    <dbReference type="NCBI Taxonomy" id="673954"/>
    <lineage>
        <taxon>Bacteria</taxon>
        <taxon>Bacillati</taxon>
        <taxon>Actinomycetota</taxon>
        <taxon>Actinomycetes</taxon>
        <taxon>Micrococcales</taxon>
        <taxon>Intrasporangiaceae</taxon>
        <taxon>Arsenicicoccus</taxon>
    </lineage>
</organism>
<comment type="caution">
    <text evidence="6">The sequence shown here is derived from an EMBL/GenBank/DDBJ whole genome shotgun (WGS) entry which is preliminary data.</text>
</comment>
<accession>A0ABQ6HL32</accession>
<feature type="binding site" evidence="4">
    <location>
        <position position="324"/>
    </location>
    <ligand>
        <name>substrate</name>
    </ligand>
</feature>
<gene>
    <name evidence="6" type="ORF">GCM10025862_03890</name>
</gene>
<dbReference type="PROSITE" id="PS00395">
    <property type="entry name" value="ALANINE_RACEMASE"/>
    <property type="match status" value="1"/>
</dbReference>
<dbReference type="RefSeq" id="WP_241443888.1">
    <property type="nucleotide sequence ID" value="NZ_BSUJ01000001.1"/>
</dbReference>